<dbReference type="EMBL" id="DYDO01000004">
    <property type="protein sequence ID" value="DBA27259.1"/>
    <property type="molecule type" value="Genomic_DNA"/>
</dbReference>
<comment type="caution">
    <text evidence="1">The sequence shown here is derived from an EMBL/GenBank/DDBJ whole genome shotgun (WGS) entry which is preliminary data.</text>
</comment>
<reference evidence="1" key="1">
    <citation type="thesis" date="2020" institute="ProQuest LLC" country="789 East Eisenhower Parkway, Ann Arbor, MI, USA">
        <title>Comparative Genomics and Chromosome Evolution.</title>
        <authorList>
            <person name="Mudd A.B."/>
        </authorList>
    </citation>
    <scope>NUCLEOTIDE SEQUENCE</scope>
    <source>
        <strain evidence="1">1538</strain>
        <tissue evidence="1">Blood</tissue>
    </source>
</reference>
<evidence type="ECO:0000313" key="2">
    <source>
        <dbReference type="Proteomes" id="UP001181693"/>
    </source>
</evidence>
<name>A0AAV3AIS1_PYXAD</name>
<dbReference type="AlphaFoldDB" id="A0AAV3AIS1"/>
<gene>
    <name evidence="1" type="ORF">GDO54_011423</name>
</gene>
<protein>
    <submittedName>
        <fullName evidence="1">Uncharacterized protein</fullName>
    </submittedName>
</protein>
<organism evidence="1 2">
    <name type="scientific">Pyxicephalus adspersus</name>
    <name type="common">African bullfrog</name>
    <dbReference type="NCBI Taxonomy" id="30357"/>
    <lineage>
        <taxon>Eukaryota</taxon>
        <taxon>Metazoa</taxon>
        <taxon>Chordata</taxon>
        <taxon>Craniata</taxon>
        <taxon>Vertebrata</taxon>
        <taxon>Euteleostomi</taxon>
        <taxon>Amphibia</taxon>
        <taxon>Batrachia</taxon>
        <taxon>Anura</taxon>
        <taxon>Neobatrachia</taxon>
        <taxon>Ranoidea</taxon>
        <taxon>Pyxicephalidae</taxon>
        <taxon>Pyxicephalinae</taxon>
        <taxon>Pyxicephalus</taxon>
    </lineage>
</organism>
<sequence length="80" mass="9219">MWRMSPGLQNVSLEMAHFGKIARSGLCPETIKKPSEQNDFKLHNMIKCRTRLPYEPLIQTQIPCEPNLTSVLQQCSSFNR</sequence>
<accession>A0AAV3AIS1</accession>
<keyword evidence="2" id="KW-1185">Reference proteome</keyword>
<proteinExistence type="predicted"/>
<evidence type="ECO:0000313" key="1">
    <source>
        <dbReference type="EMBL" id="DBA27259.1"/>
    </source>
</evidence>
<dbReference type="Proteomes" id="UP001181693">
    <property type="component" value="Unassembled WGS sequence"/>
</dbReference>